<sequence length="86" mass="10343">MSGYVYILKSDIGKYYIGSTKNPAVRFYQYRNGHTQTTRNMKAFKVVLLQEYENIKKAQKIENRIKKLKRRDYIDRMVKDGFIKIE</sequence>
<evidence type="ECO:0000259" key="2">
    <source>
        <dbReference type="PROSITE" id="PS50164"/>
    </source>
</evidence>
<dbReference type="PROSITE" id="PS50164">
    <property type="entry name" value="GIY_YIG"/>
    <property type="match status" value="1"/>
</dbReference>
<dbReference type="Gene3D" id="3.40.1440.10">
    <property type="entry name" value="GIY-YIG endonuclease"/>
    <property type="match status" value="1"/>
</dbReference>
<dbReference type="PANTHER" id="PTHR34477:SF1">
    <property type="entry name" value="UPF0213 PROTEIN YHBQ"/>
    <property type="match status" value="1"/>
</dbReference>
<dbReference type="Proteomes" id="UP000034810">
    <property type="component" value="Unassembled WGS sequence"/>
</dbReference>
<organism evidence="3 4">
    <name type="scientific">Candidatus Wolfebacteria bacterium GW2011_GWC1_43_10</name>
    <dbReference type="NCBI Taxonomy" id="1619011"/>
    <lineage>
        <taxon>Bacteria</taxon>
        <taxon>Candidatus Wolfeibacteriota</taxon>
    </lineage>
</organism>
<comment type="similarity">
    <text evidence="1">Belongs to the UPF0213 family.</text>
</comment>
<evidence type="ECO:0000313" key="4">
    <source>
        <dbReference type="Proteomes" id="UP000034810"/>
    </source>
</evidence>
<dbReference type="SUPFAM" id="SSF82771">
    <property type="entry name" value="GIY-YIG endonuclease"/>
    <property type="match status" value="1"/>
</dbReference>
<reference evidence="3 4" key="1">
    <citation type="journal article" date="2015" name="Nature">
        <title>rRNA introns, odd ribosomes, and small enigmatic genomes across a large radiation of phyla.</title>
        <authorList>
            <person name="Brown C.T."/>
            <person name="Hug L.A."/>
            <person name="Thomas B.C."/>
            <person name="Sharon I."/>
            <person name="Castelle C.J."/>
            <person name="Singh A."/>
            <person name="Wilkins M.J."/>
            <person name="Williams K.H."/>
            <person name="Banfield J.F."/>
        </authorList>
    </citation>
    <scope>NUCLEOTIDE SEQUENCE [LARGE SCALE GENOMIC DNA]</scope>
</reference>
<dbReference type="InterPro" id="IPR000305">
    <property type="entry name" value="GIY-YIG_endonuc"/>
</dbReference>
<evidence type="ECO:0000256" key="1">
    <source>
        <dbReference type="ARBA" id="ARBA00007435"/>
    </source>
</evidence>
<evidence type="ECO:0000313" key="3">
    <source>
        <dbReference type="EMBL" id="KKS82852.1"/>
    </source>
</evidence>
<dbReference type="InterPro" id="IPR035901">
    <property type="entry name" value="GIY-YIG_endonuc_sf"/>
</dbReference>
<feature type="domain" description="GIY-YIG" evidence="2">
    <location>
        <begin position="1"/>
        <end position="75"/>
    </location>
</feature>
<proteinExistence type="inferred from homology"/>
<gene>
    <name evidence="3" type="ORF">UV58_C0004G0025</name>
</gene>
<dbReference type="InterPro" id="IPR050190">
    <property type="entry name" value="UPF0213_domain"/>
</dbReference>
<dbReference type="AlphaFoldDB" id="A0A0G1CBC8"/>
<dbReference type="EMBL" id="LCFA01000004">
    <property type="protein sequence ID" value="KKS82852.1"/>
    <property type="molecule type" value="Genomic_DNA"/>
</dbReference>
<dbReference type="Pfam" id="PF01541">
    <property type="entry name" value="GIY-YIG"/>
    <property type="match status" value="1"/>
</dbReference>
<name>A0A0G1CBC8_9BACT</name>
<accession>A0A0G1CBC8</accession>
<comment type="caution">
    <text evidence="3">The sequence shown here is derived from an EMBL/GenBank/DDBJ whole genome shotgun (WGS) entry which is preliminary data.</text>
</comment>
<dbReference type="PANTHER" id="PTHR34477">
    <property type="entry name" value="UPF0213 PROTEIN YHBQ"/>
    <property type="match status" value="1"/>
</dbReference>
<protein>
    <recommendedName>
        <fullName evidence="2">GIY-YIG domain-containing protein</fullName>
    </recommendedName>
</protein>